<dbReference type="EMBL" id="JAVDVI010000004">
    <property type="protein sequence ID" value="MDR6967141.1"/>
    <property type="molecule type" value="Genomic_DNA"/>
</dbReference>
<dbReference type="Pfam" id="PF02470">
    <property type="entry name" value="MlaD"/>
    <property type="match status" value="1"/>
</dbReference>
<dbReference type="InterPro" id="IPR003399">
    <property type="entry name" value="Mce/MlaD"/>
</dbReference>
<comment type="caution">
    <text evidence="4">The sequence shown here is derived from an EMBL/GenBank/DDBJ whole genome shotgun (WGS) entry which is preliminary data.</text>
</comment>
<evidence type="ECO:0000313" key="5">
    <source>
        <dbReference type="Proteomes" id="UP001255185"/>
    </source>
</evidence>
<feature type="domain" description="Mce/MlaD" evidence="3">
    <location>
        <begin position="36"/>
        <end position="112"/>
    </location>
</feature>
<name>A0ABU1TME8_9FLAO</name>
<evidence type="ECO:0000256" key="2">
    <source>
        <dbReference type="SAM" id="Phobius"/>
    </source>
</evidence>
<protein>
    <submittedName>
        <fullName evidence="4">Phospholipid/cholesterol/gamma-HCH transport system substrate-binding protein</fullName>
    </submittedName>
</protein>
<gene>
    <name evidence="4" type="ORF">J2X31_001148</name>
</gene>
<reference evidence="4 5" key="1">
    <citation type="submission" date="2023-07" db="EMBL/GenBank/DDBJ databases">
        <title>Sorghum-associated microbial communities from plants grown in Nebraska, USA.</title>
        <authorList>
            <person name="Schachtman D."/>
        </authorList>
    </citation>
    <scope>NUCLEOTIDE SEQUENCE [LARGE SCALE GENOMIC DNA]</scope>
    <source>
        <strain evidence="4 5">3773</strain>
    </source>
</reference>
<dbReference type="InterPro" id="IPR052336">
    <property type="entry name" value="MlaD_Phospholipid_Transporter"/>
</dbReference>
<dbReference type="Gene3D" id="1.10.287.950">
    <property type="entry name" value="Methyl-accepting chemotaxis protein"/>
    <property type="match status" value="1"/>
</dbReference>
<keyword evidence="2" id="KW-0812">Transmembrane</keyword>
<organism evidence="4 5">
    <name type="scientific">Flavobacterium arsenatis</name>
    <dbReference type="NCBI Taxonomy" id="1484332"/>
    <lineage>
        <taxon>Bacteria</taxon>
        <taxon>Pseudomonadati</taxon>
        <taxon>Bacteroidota</taxon>
        <taxon>Flavobacteriia</taxon>
        <taxon>Flavobacteriales</taxon>
        <taxon>Flavobacteriaceae</taxon>
        <taxon>Flavobacterium</taxon>
    </lineage>
</organism>
<keyword evidence="2" id="KW-1133">Transmembrane helix</keyword>
<proteinExistence type="predicted"/>
<keyword evidence="5" id="KW-1185">Reference proteome</keyword>
<feature type="transmembrane region" description="Helical" evidence="2">
    <location>
        <begin position="7"/>
        <end position="27"/>
    </location>
</feature>
<dbReference type="PANTHER" id="PTHR33371:SF4">
    <property type="entry name" value="INTERMEMBRANE PHOSPHOLIPID TRANSPORT SYSTEM BINDING PROTEIN MLAD"/>
    <property type="match status" value="1"/>
</dbReference>
<evidence type="ECO:0000259" key="3">
    <source>
        <dbReference type="Pfam" id="PF02470"/>
    </source>
</evidence>
<evidence type="ECO:0000313" key="4">
    <source>
        <dbReference type="EMBL" id="MDR6967141.1"/>
    </source>
</evidence>
<feature type="coiled-coil region" evidence="1">
    <location>
        <begin position="237"/>
        <end position="291"/>
    </location>
</feature>
<dbReference type="PANTHER" id="PTHR33371">
    <property type="entry name" value="INTERMEMBRANE PHOSPHOLIPID TRANSPORT SYSTEM BINDING PROTEIN MLAD-RELATED"/>
    <property type="match status" value="1"/>
</dbReference>
<dbReference type="Proteomes" id="UP001255185">
    <property type="component" value="Unassembled WGS sequence"/>
</dbReference>
<dbReference type="RefSeq" id="WP_310025126.1">
    <property type="nucleotide sequence ID" value="NZ_JAVDVI010000004.1"/>
</dbReference>
<evidence type="ECO:0000256" key="1">
    <source>
        <dbReference type="SAM" id="Coils"/>
    </source>
</evidence>
<keyword evidence="2" id="KW-0472">Membrane</keyword>
<sequence length="318" mass="34692">MKITREIKTAILVIASILLFIWGYSFLRGSDLLSDYRTFYVEFDNVEGLAPSAPVTISGLAVGKVTAITLHHETAKLTVEIQIKSDFPISKSSVVNLYEPGFIGGKQLQIIPNLEDQTPAESGDKLKSGIVPGLLTGLGDKLAPVQQKVELVLVSADSLISNLNDVLDTKTKNNLKASIENLNATMASFSKTSKSLSEIMDHNKGKIDGVVTNFEKISSNFSKVSDTIAKAKIGEAINNLEKTLDGVNKIVKDLETGKGTMGKLLKDDAMYNNFTKTSKELELLLQDLRLNPTRYINVSVFGKKNKPYVAPKVTDTIK</sequence>
<accession>A0ABU1TME8</accession>
<keyword evidence="1" id="KW-0175">Coiled coil</keyword>